<dbReference type="AlphaFoldDB" id="A0A5B0LQ00"/>
<feature type="chain" id="PRO_5022756448" evidence="1">
    <location>
        <begin position="21"/>
        <end position="77"/>
    </location>
</feature>
<comment type="caution">
    <text evidence="2">The sequence shown here is derived from an EMBL/GenBank/DDBJ whole genome shotgun (WGS) entry which is preliminary data.</text>
</comment>
<keyword evidence="3" id="KW-1185">Reference proteome</keyword>
<proteinExistence type="predicted"/>
<evidence type="ECO:0000313" key="3">
    <source>
        <dbReference type="Proteomes" id="UP000324748"/>
    </source>
</evidence>
<dbReference type="EMBL" id="VSWC01000196">
    <property type="protein sequence ID" value="KAA1065910.1"/>
    <property type="molecule type" value="Genomic_DNA"/>
</dbReference>
<feature type="signal peptide" evidence="1">
    <location>
        <begin position="1"/>
        <end position="20"/>
    </location>
</feature>
<accession>A0A5B0LQ00</accession>
<keyword evidence="1" id="KW-0732">Signal</keyword>
<evidence type="ECO:0000313" key="2">
    <source>
        <dbReference type="EMBL" id="KAA1065910.1"/>
    </source>
</evidence>
<name>A0A5B0LQ00_PUCGR</name>
<sequence length="77" mass="8311">MNATIYALLCLAAAAANVATVGEKMKCFTYSAGTKGYSCNDRSDIICTEGCKTFAKMADWHPDIRADADIRLLFPAI</sequence>
<gene>
    <name evidence="2" type="ORF">PGT21_015172</name>
</gene>
<reference evidence="2 3" key="1">
    <citation type="submission" date="2019-05" db="EMBL/GenBank/DDBJ databases">
        <title>Emergence of the Ug99 lineage of the wheat stem rust pathogen through somatic hybridization.</title>
        <authorList>
            <person name="Li F."/>
            <person name="Upadhyaya N.M."/>
            <person name="Sperschneider J."/>
            <person name="Matny O."/>
            <person name="Nguyen-Phuc H."/>
            <person name="Mago R."/>
            <person name="Raley C."/>
            <person name="Miller M.E."/>
            <person name="Silverstein K.A.T."/>
            <person name="Henningsen E."/>
            <person name="Hirsch C.D."/>
            <person name="Visser B."/>
            <person name="Pretorius Z.A."/>
            <person name="Steffenson B.J."/>
            <person name="Schwessinger B."/>
            <person name="Dodds P.N."/>
            <person name="Figueroa M."/>
        </authorList>
    </citation>
    <scope>NUCLEOTIDE SEQUENCE [LARGE SCALE GENOMIC DNA]</scope>
    <source>
        <strain evidence="2">21-0</strain>
    </source>
</reference>
<dbReference type="Proteomes" id="UP000324748">
    <property type="component" value="Unassembled WGS sequence"/>
</dbReference>
<organism evidence="2 3">
    <name type="scientific">Puccinia graminis f. sp. tritici</name>
    <dbReference type="NCBI Taxonomy" id="56615"/>
    <lineage>
        <taxon>Eukaryota</taxon>
        <taxon>Fungi</taxon>
        <taxon>Dikarya</taxon>
        <taxon>Basidiomycota</taxon>
        <taxon>Pucciniomycotina</taxon>
        <taxon>Pucciniomycetes</taxon>
        <taxon>Pucciniales</taxon>
        <taxon>Pucciniaceae</taxon>
        <taxon>Puccinia</taxon>
    </lineage>
</organism>
<evidence type="ECO:0000256" key="1">
    <source>
        <dbReference type="SAM" id="SignalP"/>
    </source>
</evidence>
<protein>
    <submittedName>
        <fullName evidence="2">Uncharacterized protein</fullName>
    </submittedName>
</protein>